<protein>
    <recommendedName>
        <fullName evidence="4">Sigma E regulatory protein, MucB/RseB</fullName>
    </recommendedName>
</protein>
<dbReference type="OrthoDB" id="3515039at2"/>
<evidence type="ECO:0000313" key="2">
    <source>
        <dbReference type="EMBL" id="SDQ85724.1"/>
    </source>
</evidence>
<proteinExistence type="predicted"/>
<accession>A0A1H1EAR6</accession>
<evidence type="ECO:0008006" key="4">
    <source>
        <dbReference type="Google" id="ProtNLM"/>
    </source>
</evidence>
<keyword evidence="1" id="KW-0732">Signal</keyword>
<name>A0A1H1EAR6_9ACTN</name>
<feature type="chain" id="PRO_5011684687" description="Sigma E regulatory protein, MucB/RseB" evidence="1">
    <location>
        <begin position="26"/>
        <end position="305"/>
    </location>
</feature>
<dbReference type="AlphaFoldDB" id="A0A1H1EAR6"/>
<sequence length="305" mass="32844">MRRMIAVLAAALVAPALATASPASAQVAPIDPAAAMKGQLKPKHGVQFSETAKLTYDGRSFMSQTTKGAYEFNKSGVAASDTKFQIKISKDLRELLKGEEGETLSAFAEQTRLISVKGKNYLNGGAFSEGLPEGKSWVRVTGKDVIPPKGMTSQPIDVTEPKTYGRLLADATTTVPGGKVGGARTTRYKGTITVGELYKLSPSFRKTQGERPTGSAAKTKLTWSIWVDTRGLPRRVFTYSEEELGKGLGALRDSVDTYYTAWGSRVTVQEPPAGKVVDIKDLDEDVPDITRLPTDINGTLSLVRE</sequence>
<reference evidence="2 3" key="1">
    <citation type="submission" date="2016-10" db="EMBL/GenBank/DDBJ databases">
        <authorList>
            <person name="de Groot N.N."/>
        </authorList>
    </citation>
    <scope>NUCLEOTIDE SEQUENCE [LARGE SCALE GENOMIC DNA]</scope>
    <source>
        <strain evidence="2 3">DSM 43794</strain>
    </source>
</reference>
<feature type="signal peptide" evidence="1">
    <location>
        <begin position="1"/>
        <end position="25"/>
    </location>
</feature>
<dbReference type="Proteomes" id="UP000217103">
    <property type="component" value="Unassembled WGS sequence"/>
</dbReference>
<dbReference type="RefSeq" id="WP_131815515.1">
    <property type="nucleotide sequence ID" value="NZ_FNKK01000002.1"/>
</dbReference>
<keyword evidence="3" id="KW-1185">Reference proteome</keyword>
<dbReference type="Gene3D" id="2.50.20.20">
    <property type="match status" value="1"/>
</dbReference>
<dbReference type="EMBL" id="FNKK01000002">
    <property type="protein sequence ID" value="SDQ85724.1"/>
    <property type="molecule type" value="Genomic_DNA"/>
</dbReference>
<organism evidence="2 3">
    <name type="scientific">Thermostaphylospora chromogena</name>
    <dbReference type="NCBI Taxonomy" id="35622"/>
    <lineage>
        <taxon>Bacteria</taxon>
        <taxon>Bacillati</taxon>
        <taxon>Actinomycetota</taxon>
        <taxon>Actinomycetes</taxon>
        <taxon>Streptosporangiales</taxon>
        <taxon>Thermomonosporaceae</taxon>
        <taxon>Thermostaphylospora</taxon>
    </lineage>
</organism>
<evidence type="ECO:0000313" key="3">
    <source>
        <dbReference type="Proteomes" id="UP000217103"/>
    </source>
</evidence>
<gene>
    <name evidence="2" type="ORF">SAMN04489764_2389</name>
</gene>
<evidence type="ECO:0000256" key="1">
    <source>
        <dbReference type="SAM" id="SignalP"/>
    </source>
</evidence>